<evidence type="ECO:0000259" key="12">
    <source>
        <dbReference type="Pfam" id="PF13609"/>
    </source>
</evidence>
<evidence type="ECO:0000256" key="4">
    <source>
        <dbReference type="ARBA" id="ARBA00022452"/>
    </source>
</evidence>
<dbReference type="KEGG" id="asw:CVS48_08240"/>
<dbReference type="InterPro" id="IPR023614">
    <property type="entry name" value="Porin_dom_sf"/>
</dbReference>
<feature type="domain" description="Porin" evidence="12">
    <location>
        <begin position="8"/>
        <end position="365"/>
    </location>
</feature>
<evidence type="ECO:0000256" key="1">
    <source>
        <dbReference type="ARBA" id="ARBA00004571"/>
    </source>
</evidence>
<comment type="caution">
    <text evidence="14">The sequence shown here is derived from an EMBL/GenBank/DDBJ whole genome shotgun (WGS) entry which is preliminary data.</text>
</comment>
<evidence type="ECO:0000256" key="5">
    <source>
        <dbReference type="ARBA" id="ARBA00022692"/>
    </source>
</evidence>
<reference evidence="14 15" key="1">
    <citation type="submission" date="2018-02" db="EMBL/GenBank/DDBJ databases">
        <title>Draft Genome of Achromobacter spanius stain 6.</title>
        <authorList>
            <person name="Gunasekera T.S."/>
            <person name="Radwan O."/>
            <person name="Ruiz O.N."/>
        </authorList>
    </citation>
    <scope>NUCLEOTIDE SEQUENCE [LARGE SCALE GENOMIC DNA]</scope>
    <source>
        <strain evidence="14 15">6</strain>
    </source>
</reference>
<dbReference type="InterPro" id="IPR033900">
    <property type="entry name" value="Gram_neg_porin_domain"/>
</dbReference>
<keyword evidence="4" id="KW-1134">Transmembrane beta strand</keyword>
<evidence type="ECO:0000313" key="14">
    <source>
        <dbReference type="EMBL" id="PPA77564.1"/>
    </source>
</evidence>
<dbReference type="PANTHER" id="PTHR34501:SF9">
    <property type="entry name" value="MAJOR OUTER MEMBRANE PROTEIN P.IA"/>
    <property type="match status" value="1"/>
</dbReference>
<dbReference type="GO" id="GO:0009279">
    <property type="term" value="C:cell outer membrane"/>
    <property type="evidence" value="ECO:0007669"/>
    <property type="project" value="UniProtKB-SubCell"/>
</dbReference>
<sequence>MKKTLLLTVCAATLSTAAYAETSVTLYGIIDTGIGYAKVDGSYVDPQTGARSDFKASRIGMTSGQTAGSRWGLRGKEDLGDGLYATFRLESGYDSTGGTSSQNGRLFGREATVGLGSDQWGEFRIGRQYNIASRLMASMYGTGFGGGFTQLNTGGGLGFSGSNFVRYDNLALYETPSIGGFRLSAGYAFNADDRSAAQTGFKTADNTRAITSGISYVNGPVMAFFAYEQLNASNKLSSGQTAATPRSFTVGGSYDFEVFKLALAYERATDGWFAGKSLPSSATIGSLRGTPSNAFVDGFSTNSYLLAASVPLGGASSMFGSWQRVDPNNKDLTGGDSTSNTFALGYSYTLSKRTTMYTLASYTQNFAFQNDAKATEAMVGLRHSF</sequence>
<keyword evidence="7" id="KW-0406">Ion transport</keyword>
<dbReference type="Proteomes" id="UP000239990">
    <property type="component" value="Unassembled WGS sequence"/>
</dbReference>
<evidence type="ECO:0000256" key="7">
    <source>
        <dbReference type="ARBA" id="ARBA00023065"/>
    </source>
</evidence>
<dbReference type="GO" id="GO:0015288">
    <property type="term" value="F:porin activity"/>
    <property type="evidence" value="ECO:0007669"/>
    <property type="project" value="UniProtKB-KW"/>
</dbReference>
<comment type="subcellular location">
    <subcellularLocation>
        <location evidence="1">Cell outer membrane</location>
        <topology evidence="1">Multi-pass membrane protein</topology>
    </subcellularLocation>
</comment>
<keyword evidence="10" id="KW-0998">Cell outer membrane</keyword>
<keyword evidence="9" id="KW-0472">Membrane</keyword>
<dbReference type="RefSeq" id="WP_100854013.1">
    <property type="nucleotide sequence ID" value="NZ_CADIJT010000003.1"/>
</dbReference>
<evidence type="ECO:0000256" key="6">
    <source>
        <dbReference type="ARBA" id="ARBA00022729"/>
    </source>
</evidence>
<gene>
    <name evidence="14" type="ORF">C4E15_05995</name>
    <name evidence="13" type="ORF">N5D93_06495</name>
</gene>
<comment type="subunit">
    <text evidence="2">Homotrimer.</text>
</comment>
<dbReference type="GeneID" id="92905918"/>
<accession>A0A2K8S091</accession>
<dbReference type="EMBL" id="PREU01000002">
    <property type="protein sequence ID" value="PPA77564.1"/>
    <property type="molecule type" value="Genomic_DNA"/>
</dbReference>
<dbReference type="Gene3D" id="2.40.160.10">
    <property type="entry name" value="Porin"/>
    <property type="match status" value="1"/>
</dbReference>
<keyword evidence="5" id="KW-0812">Transmembrane</keyword>
<dbReference type="PANTHER" id="PTHR34501">
    <property type="entry name" value="PROTEIN YDDL-RELATED"/>
    <property type="match status" value="1"/>
</dbReference>
<evidence type="ECO:0000313" key="15">
    <source>
        <dbReference type="Proteomes" id="UP000239990"/>
    </source>
</evidence>
<dbReference type="EMBL" id="JAOCDZ010000003">
    <property type="protein sequence ID" value="MDH0735451.1"/>
    <property type="molecule type" value="Genomic_DNA"/>
</dbReference>
<keyword evidence="8" id="KW-0626">Porin</keyword>
<reference evidence="13" key="2">
    <citation type="submission" date="2022-09" db="EMBL/GenBank/DDBJ databases">
        <title>Intensive care unit water sources are persistently colonized with multi-drug resistant bacteria and are the site of extensive horizontal gene transfer of antibiotic resistance genes.</title>
        <authorList>
            <person name="Diorio-Toth L."/>
        </authorList>
    </citation>
    <scope>NUCLEOTIDE SEQUENCE</scope>
    <source>
        <strain evidence="13">GD03843</strain>
    </source>
</reference>
<evidence type="ECO:0000256" key="9">
    <source>
        <dbReference type="ARBA" id="ARBA00023136"/>
    </source>
</evidence>
<feature type="signal peptide" evidence="11">
    <location>
        <begin position="1"/>
        <end position="20"/>
    </location>
</feature>
<evidence type="ECO:0000256" key="8">
    <source>
        <dbReference type="ARBA" id="ARBA00023114"/>
    </source>
</evidence>
<organism evidence="14 15">
    <name type="scientific">Achromobacter spanius</name>
    <dbReference type="NCBI Taxonomy" id="217203"/>
    <lineage>
        <taxon>Bacteria</taxon>
        <taxon>Pseudomonadati</taxon>
        <taxon>Pseudomonadota</taxon>
        <taxon>Betaproteobacteria</taxon>
        <taxon>Burkholderiales</taxon>
        <taxon>Alcaligenaceae</taxon>
        <taxon>Achromobacter</taxon>
    </lineage>
</organism>
<dbReference type="SUPFAM" id="SSF56935">
    <property type="entry name" value="Porins"/>
    <property type="match status" value="1"/>
</dbReference>
<evidence type="ECO:0000256" key="11">
    <source>
        <dbReference type="SAM" id="SignalP"/>
    </source>
</evidence>
<protein>
    <submittedName>
        <fullName evidence="14">Porin</fullName>
    </submittedName>
</protein>
<dbReference type="GO" id="GO:0046930">
    <property type="term" value="C:pore complex"/>
    <property type="evidence" value="ECO:0007669"/>
    <property type="project" value="UniProtKB-KW"/>
</dbReference>
<evidence type="ECO:0000256" key="10">
    <source>
        <dbReference type="ARBA" id="ARBA00023237"/>
    </source>
</evidence>
<evidence type="ECO:0000256" key="2">
    <source>
        <dbReference type="ARBA" id="ARBA00011233"/>
    </source>
</evidence>
<evidence type="ECO:0000256" key="3">
    <source>
        <dbReference type="ARBA" id="ARBA00022448"/>
    </source>
</evidence>
<dbReference type="InterPro" id="IPR050298">
    <property type="entry name" value="Gram-neg_bact_OMP"/>
</dbReference>
<dbReference type="Pfam" id="PF13609">
    <property type="entry name" value="Porin_4"/>
    <property type="match status" value="1"/>
</dbReference>
<evidence type="ECO:0000313" key="13">
    <source>
        <dbReference type="EMBL" id="MDH0735451.1"/>
    </source>
</evidence>
<dbReference type="GO" id="GO:0006811">
    <property type="term" value="P:monoatomic ion transport"/>
    <property type="evidence" value="ECO:0007669"/>
    <property type="project" value="UniProtKB-KW"/>
</dbReference>
<proteinExistence type="predicted"/>
<dbReference type="OrthoDB" id="8520696at2"/>
<dbReference type="CDD" id="cd00342">
    <property type="entry name" value="gram_neg_porins"/>
    <property type="match status" value="1"/>
</dbReference>
<keyword evidence="3" id="KW-0813">Transport</keyword>
<name>A0A2K8S091_9BURK</name>
<feature type="chain" id="PRO_5040582324" evidence="11">
    <location>
        <begin position="21"/>
        <end position="385"/>
    </location>
</feature>
<keyword evidence="6 11" id="KW-0732">Signal</keyword>
<dbReference type="AlphaFoldDB" id="A0A2K8S091"/>
<dbReference type="Proteomes" id="UP001161094">
    <property type="component" value="Unassembled WGS sequence"/>
</dbReference>